<evidence type="ECO:0000256" key="1">
    <source>
        <dbReference type="SAM" id="MobiDB-lite"/>
    </source>
</evidence>
<proteinExistence type="predicted"/>
<evidence type="ECO:0000313" key="3">
    <source>
        <dbReference type="Proteomes" id="UP000185478"/>
    </source>
</evidence>
<feature type="region of interest" description="Disordered" evidence="1">
    <location>
        <begin position="54"/>
        <end position="157"/>
    </location>
</feature>
<name>A0A1L7CE56_9CORY</name>
<reference evidence="2 3" key="1">
    <citation type="submission" date="2014-08" db="EMBL/GenBank/DDBJ databases">
        <title>Complete genome sequence of Corynebacterium aquilae S-613T(T) (=DSM 44791(T)), isolated from the choana of a healthy golden eagle.</title>
        <authorList>
            <person name="Ruckert C."/>
            <person name="Albersmeier A."/>
            <person name="Winkler A."/>
            <person name="Kalinowski J."/>
        </authorList>
    </citation>
    <scope>NUCLEOTIDE SEQUENCE [LARGE SCALE GENOMIC DNA]</scope>
    <source>
        <strain evidence="2 3">S-613</strain>
    </source>
</reference>
<dbReference type="Proteomes" id="UP000185478">
    <property type="component" value="Chromosome"/>
</dbReference>
<accession>A0A1L7CE56</accession>
<dbReference type="EMBL" id="CP009245">
    <property type="protein sequence ID" value="APT84131.1"/>
    <property type="molecule type" value="Genomic_DNA"/>
</dbReference>
<protein>
    <submittedName>
        <fullName evidence="2">Uncharacterized protein</fullName>
    </submittedName>
</protein>
<feature type="region of interest" description="Disordered" evidence="1">
    <location>
        <begin position="1"/>
        <end position="36"/>
    </location>
</feature>
<feature type="compositionally biased region" description="Low complexity" evidence="1">
    <location>
        <begin position="94"/>
        <end position="106"/>
    </location>
</feature>
<evidence type="ECO:0000313" key="2">
    <source>
        <dbReference type="EMBL" id="APT84131.1"/>
    </source>
</evidence>
<organism evidence="2 3">
    <name type="scientific">Corynebacterium aquilae DSM 44791</name>
    <dbReference type="NCBI Taxonomy" id="1431546"/>
    <lineage>
        <taxon>Bacteria</taxon>
        <taxon>Bacillati</taxon>
        <taxon>Actinomycetota</taxon>
        <taxon>Actinomycetes</taxon>
        <taxon>Mycobacteriales</taxon>
        <taxon>Corynebacteriaceae</taxon>
        <taxon>Corynebacterium</taxon>
    </lineage>
</organism>
<gene>
    <name evidence="2" type="ORF">CAQU_02540</name>
</gene>
<dbReference type="AlphaFoldDB" id="A0A1L7CE56"/>
<keyword evidence="3" id="KW-1185">Reference proteome</keyword>
<dbReference type="KEGG" id="caqu:CAQU_02540"/>
<sequence>MRRFPHPKPTPPQPYTDTKTTHSRQETTMPHRTTPRHATLLGCALLLAGCTHTPDTTPTDPTTHSTSPTATSTPHTTAHPMPTTNTPATPPADTPTTAPADTPQDSTELHPPQPGGHATGEHLREPATEPLPDDGLGDPATGFIIHPSDDTNPQPTIDAAREASTTTGITLEDIYVNSLGSVVVRANTTLTPEQTRAFIDAITASDIAEDVEVDGLMTTQQN</sequence>
<feature type="compositionally biased region" description="Low complexity" evidence="1">
    <location>
        <begin position="54"/>
        <end position="87"/>
    </location>
</feature>